<dbReference type="EMBL" id="CP000572">
    <property type="protein sequence ID" value="ABN88947.1"/>
    <property type="molecule type" value="Genomic_DNA"/>
</dbReference>
<sequence>MVASTVVAAVAPLRRRTVGDRRAGDSLIHRFTDSLIHRLTDSPTHRFID</sequence>
<gene>
    <name evidence="1" type="ordered locus">BURPS1106A_1202</name>
</gene>
<name>A3NT10_BURP0</name>
<reference evidence="1 2" key="1">
    <citation type="submission" date="2007-02" db="EMBL/GenBank/DDBJ databases">
        <authorList>
            <person name="DeShazer D."/>
            <person name="Woods D.E."/>
            <person name="Nierman W.C."/>
        </authorList>
    </citation>
    <scope>NUCLEOTIDE SEQUENCE [LARGE SCALE GENOMIC DNA]</scope>
    <source>
        <strain evidence="1 2">1106a</strain>
    </source>
</reference>
<protein>
    <submittedName>
        <fullName evidence="1">Uncharacterized protein</fullName>
    </submittedName>
</protein>
<dbReference type="Proteomes" id="UP000006738">
    <property type="component" value="Chromosome I"/>
</dbReference>
<proteinExistence type="predicted"/>
<dbReference type="KEGG" id="bpl:BURPS1106A_1202"/>
<organism evidence="1 2">
    <name type="scientific">Burkholderia pseudomallei (strain 1106a)</name>
    <dbReference type="NCBI Taxonomy" id="357348"/>
    <lineage>
        <taxon>Bacteria</taxon>
        <taxon>Pseudomonadati</taxon>
        <taxon>Pseudomonadota</taxon>
        <taxon>Betaproteobacteria</taxon>
        <taxon>Burkholderiales</taxon>
        <taxon>Burkholderiaceae</taxon>
        <taxon>Burkholderia</taxon>
        <taxon>pseudomallei group</taxon>
    </lineage>
</organism>
<evidence type="ECO:0000313" key="2">
    <source>
        <dbReference type="Proteomes" id="UP000006738"/>
    </source>
</evidence>
<evidence type="ECO:0000313" key="1">
    <source>
        <dbReference type="EMBL" id="ABN88947.1"/>
    </source>
</evidence>
<dbReference type="AlphaFoldDB" id="A3NT10"/>
<accession>A3NT10</accession>
<dbReference type="HOGENOM" id="CLU_3133255_0_0_4"/>